<evidence type="ECO:0000313" key="2">
    <source>
        <dbReference type="EMBL" id="MBF9132577.1"/>
    </source>
</evidence>
<organism evidence="2 3">
    <name type="scientific">Plantactinospora alkalitolerans</name>
    <dbReference type="NCBI Taxonomy" id="2789879"/>
    <lineage>
        <taxon>Bacteria</taxon>
        <taxon>Bacillati</taxon>
        <taxon>Actinomycetota</taxon>
        <taxon>Actinomycetes</taxon>
        <taxon>Micromonosporales</taxon>
        <taxon>Micromonosporaceae</taxon>
        <taxon>Plantactinospora</taxon>
    </lineage>
</organism>
<reference evidence="2 3" key="1">
    <citation type="submission" date="2020-11" db="EMBL/GenBank/DDBJ databases">
        <title>A novel isolate from a Black sea contaminated sediment with potential to produce alkanes: Plantactinospora alkalitolerans sp. nov.</title>
        <authorList>
            <person name="Carro L."/>
            <person name="Veyisoglu A."/>
            <person name="Guven K."/>
            <person name="Schumann P."/>
            <person name="Klenk H.-P."/>
            <person name="Sahin N."/>
        </authorList>
    </citation>
    <scope>NUCLEOTIDE SEQUENCE [LARGE SCALE GENOMIC DNA]</scope>
    <source>
        <strain evidence="2 3">S1510</strain>
    </source>
</reference>
<comment type="caution">
    <text evidence="2">The sequence shown here is derived from an EMBL/GenBank/DDBJ whole genome shotgun (WGS) entry which is preliminary data.</text>
</comment>
<feature type="non-terminal residue" evidence="2">
    <location>
        <position position="113"/>
    </location>
</feature>
<dbReference type="EMBL" id="JADPUN010000241">
    <property type="protein sequence ID" value="MBF9132577.1"/>
    <property type="molecule type" value="Genomic_DNA"/>
</dbReference>
<keyword evidence="3" id="KW-1185">Reference proteome</keyword>
<evidence type="ECO:0000256" key="1">
    <source>
        <dbReference type="SAM" id="MobiDB-lite"/>
    </source>
</evidence>
<protein>
    <submittedName>
        <fullName evidence="2">Uncharacterized protein</fullName>
    </submittedName>
</protein>
<name>A0ABS0H289_9ACTN</name>
<accession>A0ABS0H289</accession>
<sequence length="113" mass="12509">MEPVELALWSQYNQNCSMSIPPGAKRRARGEIERLPSGSLRVRVYDGLDPFSKKRRYLVETVAAGPTADRQAAEVRDRLLADVARRRSRRRSRNVDPVGADASTGGVGEVESV</sequence>
<feature type="region of interest" description="Disordered" evidence="1">
    <location>
        <begin position="85"/>
        <end position="113"/>
    </location>
</feature>
<dbReference type="Proteomes" id="UP000638560">
    <property type="component" value="Unassembled WGS sequence"/>
</dbReference>
<gene>
    <name evidence="2" type="ORF">I0C86_27020</name>
</gene>
<evidence type="ECO:0000313" key="3">
    <source>
        <dbReference type="Proteomes" id="UP000638560"/>
    </source>
</evidence>
<proteinExistence type="predicted"/>